<dbReference type="AlphaFoldDB" id="A0A3P6SI83"/>
<evidence type="ECO:0000256" key="1">
    <source>
        <dbReference type="SAM" id="MobiDB-lite"/>
    </source>
</evidence>
<gene>
    <name evidence="2" type="ORF">DILT_LOCUS1992</name>
</gene>
<reference evidence="2 3" key="1">
    <citation type="submission" date="2018-11" db="EMBL/GenBank/DDBJ databases">
        <authorList>
            <consortium name="Pathogen Informatics"/>
        </authorList>
    </citation>
    <scope>NUCLEOTIDE SEQUENCE [LARGE SCALE GENOMIC DNA]</scope>
</reference>
<dbReference type="Proteomes" id="UP000281553">
    <property type="component" value="Unassembled WGS sequence"/>
</dbReference>
<feature type="region of interest" description="Disordered" evidence="1">
    <location>
        <begin position="1"/>
        <end position="38"/>
    </location>
</feature>
<dbReference type="EMBL" id="UYRU01018637">
    <property type="protein sequence ID" value="VDK53821.1"/>
    <property type="molecule type" value="Genomic_DNA"/>
</dbReference>
<feature type="non-terminal residue" evidence="2">
    <location>
        <position position="1"/>
    </location>
</feature>
<evidence type="ECO:0000313" key="2">
    <source>
        <dbReference type="EMBL" id="VDK53821.1"/>
    </source>
</evidence>
<dbReference type="OrthoDB" id="256303at2759"/>
<accession>A0A3P6SI83</accession>
<sequence>PQKAATSEAEQQQLRAPCVAAEKSVAGDEESTISERAEEEGDALYQRISFACEDLPPGSWNVEGFYPRCSVCWPFLAVSSPVGKSNDGALRFGVQIWKFAGKPPTAHRVTTFDDPDSSPHGSGRIMWLRLLSKNWLAVAYETGVLCIWDSVKGNYFYCQC</sequence>
<feature type="compositionally biased region" description="Polar residues" evidence="1">
    <location>
        <begin position="1"/>
        <end position="14"/>
    </location>
</feature>
<name>A0A3P6SI83_DIBLA</name>
<protein>
    <submittedName>
        <fullName evidence="2">Uncharacterized protein</fullName>
    </submittedName>
</protein>
<organism evidence="2 3">
    <name type="scientific">Dibothriocephalus latus</name>
    <name type="common">Fish tapeworm</name>
    <name type="synonym">Diphyllobothrium latum</name>
    <dbReference type="NCBI Taxonomy" id="60516"/>
    <lineage>
        <taxon>Eukaryota</taxon>
        <taxon>Metazoa</taxon>
        <taxon>Spiralia</taxon>
        <taxon>Lophotrochozoa</taxon>
        <taxon>Platyhelminthes</taxon>
        <taxon>Cestoda</taxon>
        <taxon>Eucestoda</taxon>
        <taxon>Diphyllobothriidea</taxon>
        <taxon>Diphyllobothriidae</taxon>
        <taxon>Dibothriocephalus</taxon>
    </lineage>
</organism>
<evidence type="ECO:0000313" key="3">
    <source>
        <dbReference type="Proteomes" id="UP000281553"/>
    </source>
</evidence>
<proteinExistence type="predicted"/>
<feature type="compositionally biased region" description="Acidic residues" evidence="1">
    <location>
        <begin position="27"/>
        <end position="38"/>
    </location>
</feature>
<keyword evidence="3" id="KW-1185">Reference proteome</keyword>